<dbReference type="RefSeq" id="WP_041882818.1">
    <property type="nucleotide sequence ID" value="NZ_CP157278.1"/>
</dbReference>
<protein>
    <recommendedName>
        <fullName evidence="3">DUF3108 domain-containing protein</fullName>
    </recommendedName>
</protein>
<organism evidence="1 2">
    <name type="scientific">Pedobacter lusitanus</name>
    <dbReference type="NCBI Taxonomy" id="1503925"/>
    <lineage>
        <taxon>Bacteria</taxon>
        <taxon>Pseudomonadati</taxon>
        <taxon>Bacteroidota</taxon>
        <taxon>Sphingobacteriia</taxon>
        <taxon>Sphingobacteriales</taxon>
        <taxon>Sphingobacteriaceae</taxon>
        <taxon>Pedobacter</taxon>
    </lineage>
</organism>
<keyword evidence="2" id="KW-1185">Reference proteome</keyword>
<dbReference type="Pfam" id="PF19630">
    <property type="entry name" value="DUF6134"/>
    <property type="match status" value="1"/>
</dbReference>
<proteinExistence type="predicted"/>
<dbReference type="Proteomes" id="UP000032049">
    <property type="component" value="Unassembled WGS sequence"/>
</dbReference>
<comment type="caution">
    <text evidence="1">The sequence shown here is derived from an EMBL/GenBank/DDBJ whole genome shotgun (WGS) entry which is preliminary data.</text>
</comment>
<dbReference type="AlphaFoldDB" id="A0A0D0GKC9"/>
<evidence type="ECO:0000313" key="1">
    <source>
        <dbReference type="EMBL" id="KIO76640.1"/>
    </source>
</evidence>
<gene>
    <name evidence="1" type="ORF">TH53_13925</name>
</gene>
<evidence type="ECO:0000313" key="2">
    <source>
        <dbReference type="Proteomes" id="UP000032049"/>
    </source>
</evidence>
<dbReference type="EMBL" id="JXRA01000058">
    <property type="protein sequence ID" value="KIO76640.1"/>
    <property type="molecule type" value="Genomic_DNA"/>
</dbReference>
<evidence type="ECO:0008006" key="3">
    <source>
        <dbReference type="Google" id="ProtNLM"/>
    </source>
</evidence>
<reference evidence="1 2" key="1">
    <citation type="submission" date="2015-01" db="EMBL/GenBank/DDBJ databases">
        <title>Draft genome sequence of Pedobacter sp. NL19 isolated from sludge of an effluent treatment pond in an abandoned uranium mine.</title>
        <authorList>
            <person name="Santos T."/>
            <person name="Caetano T."/>
            <person name="Covas C."/>
            <person name="Cruz A."/>
            <person name="Mendo S."/>
        </authorList>
    </citation>
    <scope>NUCLEOTIDE SEQUENCE [LARGE SCALE GENOMIC DNA]</scope>
    <source>
        <strain evidence="1 2">NL19</strain>
    </source>
</reference>
<name>A0A0D0GKC9_9SPHI</name>
<dbReference type="OrthoDB" id="789612at2"/>
<accession>A0A0D0GKC9</accession>
<sequence length="204" mass="23966">MITPIVDHAKKIVILYSLLLFCFSASIYAQEKTIKYNILRNGSIIGQMQFSQKNDGEDLYLRMTSRVKTQFIMNINVDTEENAHFKNGKLISSRVIRHVNGKQKAYNQTRFINNAYQTQSDKKTSQIKEVINYNLMLLYTSEPTNLSQVYSDNYLQFLEIKQIKPHLYRITLPDGNYNEYYFDKGICREVMVYHSLYTIKIQLA</sequence>
<dbReference type="InterPro" id="IPR045767">
    <property type="entry name" value="DUF6134"/>
</dbReference>
<dbReference type="STRING" id="1503925.TH53_13925"/>